<dbReference type="EMBL" id="DVOD01000047">
    <property type="protein sequence ID" value="HIU92731.1"/>
    <property type="molecule type" value="Genomic_DNA"/>
</dbReference>
<protein>
    <submittedName>
        <fullName evidence="1">Uncharacterized protein</fullName>
    </submittedName>
</protein>
<organism evidence="1 2">
    <name type="scientific">Candidatus Limenecus avicola</name>
    <dbReference type="NCBI Taxonomy" id="2840847"/>
    <lineage>
        <taxon>Bacteria</taxon>
        <taxon>Bacillati</taxon>
        <taxon>Bacillota</taxon>
        <taxon>Clostridia</taxon>
        <taxon>Eubacteriales</taxon>
        <taxon>Clostridiaceae</taxon>
        <taxon>Clostridiaceae incertae sedis</taxon>
        <taxon>Candidatus Limenecus</taxon>
    </lineage>
</organism>
<dbReference type="AlphaFoldDB" id="A0A9D1N141"/>
<name>A0A9D1N141_9CLOT</name>
<accession>A0A9D1N141</accession>
<proteinExistence type="predicted"/>
<gene>
    <name evidence="1" type="ORF">IAD26_06315</name>
</gene>
<reference evidence="1" key="2">
    <citation type="journal article" date="2021" name="PeerJ">
        <title>Extensive microbial diversity within the chicken gut microbiome revealed by metagenomics and culture.</title>
        <authorList>
            <person name="Gilroy R."/>
            <person name="Ravi A."/>
            <person name="Getino M."/>
            <person name="Pursley I."/>
            <person name="Horton D.L."/>
            <person name="Alikhan N.F."/>
            <person name="Baker D."/>
            <person name="Gharbi K."/>
            <person name="Hall N."/>
            <person name="Watson M."/>
            <person name="Adriaenssens E.M."/>
            <person name="Foster-Nyarko E."/>
            <person name="Jarju S."/>
            <person name="Secka A."/>
            <person name="Antonio M."/>
            <person name="Oren A."/>
            <person name="Chaudhuri R.R."/>
            <person name="La Ragione R."/>
            <person name="Hildebrand F."/>
            <person name="Pallen M.J."/>
        </authorList>
    </citation>
    <scope>NUCLEOTIDE SEQUENCE</scope>
    <source>
        <strain evidence="1">CHK154-7741</strain>
    </source>
</reference>
<reference evidence="1" key="1">
    <citation type="submission" date="2020-10" db="EMBL/GenBank/DDBJ databases">
        <authorList>
            <person name="Gilroy R."/>
        </authorList>
    </citation>
    <scope>NUCLEOTIDE SEQUENCE</scope>
    <source>
        <strain evidence="1">CHK154-7741</strain>
    </source>
</reference>
<sequence length="186" mass="20708">MIRNISSFGKILKAEGLGIKSIAQTAFKDKEGAHFVVNLNNGEKGVYTVTRGKNTTRQSLSSNGKVVEYTTKKFPELGWEVYSKKAGDYVTIPQTQSLSYVKEQGKITGAANYKRTPINEKTYIDPATGQVRHKAFVLQELHADKYTGKFILPEDKLVAADGSKFLPIYQRPMTGGEPQVTKVWNM</sequence>
<comment type="caution">
    <text evidence="1">The sequence shown here is derived from an EMBL/GenBank/DDBJ whole genome shotgun (WGS) entry which is preliminary data.</text>
</comment>
<dbReference type="Proteomes" id="UP000886748">
    <property type="component" value="Unassembled WGS sequence"/>
</dbReference>
<evidence type="ECO:0000313" key="1">
    <source>
        <dbReference type="EMBL" id="HIU92731.1"/>
    </source>
</evidence>
<evidence type="ECO:0000313" key="2">
    <source>
        <dbReference type="Proteomes" id="UP000886748"/>
    </source>
</evidence>